<dbReference type="OrthoDB" id="9809801at2"/>
<feature type="domain" description="HU" evidence="2">
    <location>
        <begin position="19"/>
        <end position="124"/>
    </location>
</feature>
<dbReference type="InterPro" id="IPR010992">
    <property type="entry name" value="IHF-like_DNA-bd_dom_sf"/>
</dbReference>
<dbReference type="AlphaFoldDB" id="A0A2S5AFS0"/>
<comment type="caution">
    <text evidence="3">The sequence shown here is derived from an EMBL/GenBank/DDBJ whole genome shotgun (WGS) entry which is preliminary data.</text>
</comment>
<keyword evidence="1 3" id="KW-0238">DNA-binding</keyword>
<dbReference type="Gene3D" id="4.10.520.10">
    <property type="entry name" value="IHF-like DNA-binding proteins"/>
    <property type="match status" value="1"/>
</dbReference>
<gene>
    <name evidence="3" type="ORF">C3L50_00125</name>
</gene>
<proteinExistence type="predicted"/>
<accession>A0A2S5AFS0</accession>
<dbReference type="SUPFAM" id="SSF47729">
    <property type="entry name" value="IHF-like DNA-binding proteins"/>
    <property type="match status" value="1"/>
</dbReference>
<dbReference type="Pfam" id="PF18291">
    <property type="entry name" value="HU-HIG"/>
    <property type="match status" value="1"/>
</dbReference>
<evidence type="ECO:0000259" key="2">
    <source>
        <dbReference type="Pfam" id="PF18291"/>
    </source>
</evidence>
<dbReference type="InterPro" id="IPR041607">
    <property type="entry name" value="HU-HIG"/>
</dbReference>
<organism evidence="3 4">
    <name type="scientific">Flavobacterium alvei</name>
    <dbReference type="NCBI Taxonomy" id="2080416"/>
    <lineage>
        <taxon>Bacteria</taxon>
        <taxon>Pseudomonadati</taxon>
        <taxon>Bacteroidota</taxon>
        <taxon>Flavobacteriia</taxon>
        <taxon>Flavobacteriales</taxon>
        <taxon>Flavobacteriaceae</taxon>
        <taxon>Flavobacterium</taxon>
    </lineage>
</organism>
<evidence type="ECO:0000313" key="4">
    <source>
        <dbReference type="Proteomes" id="UP000237310"/>
    </source>
</evidence>
<evidence type="ECO:0000256" key="1">
    <source>
        <dbReference type="ARBA" id="ARBA00023125"/>
    </source>
</evidence>
<dbReference type="EMBL" id="PQVG01000001">
    <property type="protein sequence ID" value="POY40973.1"/>
    <property type="molecule type" value="Genomic_DNA"/>
</dbReference>
<dbReference type="Proteomes" id="UP000237310">
    <property type="component" value="Unassembled WGS sequence"/>
</dbReference>
<sequence length="126" mass="13717">MAVSITPIGKKSPINPELPMLYYPKVTKTGEIELDELAALAAYNTTVTQTDCYAVIISLVDVICQSLEEGKIVRAGHLGSFQISVKGTPSIMPNEVSPKNIKSSSVTFRPGKKFKSMLATLKFVRK</sequence>
<keyword evidence="4" id="KW-1185">Reference proteome</keyword>
<protein>
    <submittedName>
        <fullName evidence="3">DNA-binding protein</fullName>
    </submittedName>
</protein>
<name>A0A2S5AFS0_9FLAO</name>
<evidence type="ECO:0000313" key="3">
    <source>
        <dbReference type="EMBL" id="POY40973.1"/>
    </source>
</evidence>
<dbReference type="RefSeq" id="WP_103803853.1">
    <property type="nucleotide sequence ID" value="NZ_PQVG01000001.1"/>
</dbReference>
<dbReference type="GO" id="GO:0003677">
    <property type="term" value="F:DNA binding"/>
    <property type="evidence" value="ECO:0007669"/>
    <property type="project" value="UniProtKB-KW"/>
</dbReference>
<reference evidence="3 4" key="1">
    <citation type="submission" date="2018-01" db="EMBL/GenBank/DDBJ databases">
        <authorList>
            <person name="Gaut B.S."/>
            <person name="Morton B.R."/>
            <person name="Clegg M.T."/>
            <person name="Duvall M.R."/>
        </authorList>
    </citation>
    <scope>NUCLEOTIDE SEQUENCE [LARGE SCALE GENOMIC DNA]</scope>
    <source>
        <strain evidence="3 4">HR-AY</strain>
    </source>
</reference>